<dbReference type="Proteomes" id="UP001227192">
    <property type="component" value="Unassembled WGS sequence"/>
</dbReference>
<dbReference type="AlphaFoldDB" id="A0AAI9TT59"/>
<proteinExistence type="predicted"/>
<name>A0AAI9TT59_PENTH</name>
<accession>A0AAI9TT59</accession>
<reference evidence="1" key="1">
    <citation type="submission" date="2015-06" db="EMBL/GenBank/DDBJ databases">
        <authorList>
            <person name="Nguyen H."/>
        </authorList>
    </citation>
    <scope>NUCLEOTIDE SEQUENCE</scope>
    <source>
        <strain evidence="1">DAOM 180753</strain>
    </source>
</reference>
<evidence type="ECO:0000313" key="2">
    <source>
        <dbReference type="Proteomes" id="UP001227192"/>
    </source>
</evidence>
<reference evidence="1" key="2">
    <citation type="journal article" date="2016" name="Fungal Biol.">
        <title>Ochratoxin A production by Penicillium thymicola.</title>
        <authorList>
            <person name="Nguyen H.D.T."/>
            <person name="McMullin D.R."/>
            <person name="Ponomareva E."/>
            <person name="Riley R."/>
            <person name="Pomraning K.R."/>
            <person name="Baker S.E."/>
            <person name="Seifert K.A."/>
        </authorList>
    </citation>
    <scope>NUCLEOTIDE SEQUENCE</scope>
    <source>
        <strain evidence="1">DAOM 180753</strain>
    </source>
</reference>
<sequence>MILGVRLPPDPDIGDDRSINHQFPRISSSLNKKNSQINYYLIFLMITHRHYFAPYTQPGICVAPTTLNTAADSHV</sequence>
<dbReference type="EMBL" id="LACB01000004">
    <property type="protein sequence ID" value="KAJ9492977.1"/>
    <property type="molecule type" value="Genomic_DNA"/>
</dbReference>
<protein>
    <submittedName>
        <fullName evidence="1">Uncharacterized protein</fullName>
    </submittedName>
</protein>
<comment type="caution">
    <text evidence="1">The sequence shown here is derived from an EMBL/GenBank/DDBJ whole genome shotgun (WGS) entry which is preliminary data.</text>
</comment>
<keyword evidence="2" id="KW-1185">Reference proteome</keyword>
<gene>
    <name evidence="1" type="ORF">VN97_g317</name>
</gene>
<evidence type="ECO:0000313" key="1">
    <source>
        <dbReference type="EMBL" id="KAJ9492977.1"/>
    </source>
</evidence>
<organism evidence="1 2">
    <name type="scientific">Penicillium thymicola</name>
    <dbReference type="NCBI Taxonomy" id="293382"/>
    <lineage>
        <taxon>Eukaryota</taxon>
        <taxon>Fungi</taxon>
        <taxon>Dikarya</taxon>
        <taxon>Ascomycota</taxon>
        <taxon>Pezizomycotina</taxon>
        <taxon>Eurotiomycetes</taxon>
        <taxon>Eurotiomycetidae</taxon>
        <taxon>Eurotiales</taxon>
        <taxon>Aspergillaceae</taxon>
        <taxon>Penicillium</taxon>
    </lineage>
</organism>